<dbReference type="GO" id="GO:0016787">
    <property type="term" value="F:hydrolase activity"/>
    <property type="evidence" value="ECO:0007669"/>
    <property type="project" value="UniProtKB-KW"/>
</dbReference>
<keyword evidence="2" id="KW-0378">Hydrolase</keyword>
<dbReference type="GeneID" id="54453795"/>
<evidence type="ECO:0000313" key="3">
    <source>
        <dbReference type="Proteomes" id="UP000504636"/>
    </source>
</evidence>
<dbReference type="PANTHER" id="PTHR37017">
    <property type="entry name" value="AB HYDROLASE-1 DOMAIN-CONTAINING PROTEIN-RELATED"/>
    <property type="match status" value="1"/>
</dbReference>
<proteinExistence type="predicted"/>
<evidence type="ECO:0000259" key="1">
    <source>
        <dbReference type="Pfam" id="PF12697"/>
    </source>
</evidence>
<protein>
    <submittedName>
        <fullName evidence="2 4">Alpha/beta-hydrolase</fullName>
    </submittedName>
</protein>
<organism evidence="2">
    <name type="scientific">Mytilinidion resinicola</name>
    <dbReference type="NCBI Taxonomy" id="574789"/>
    <lineage>
        <taxon>Eukaryota</taxon>
        <taxon>Fungi</taxon>
        <taxon>Dikarya</taxon>
        <taxon>Ascomycota</taxon>
        <taxon>Pezizomycotina</taxon>
        <taxon>Dothideomycetes</taxon>
        <taxon>Pleosporomycetidae</taxon>
        <taxon>Mytilinidiales</taxon>
        <taxon>Mytilinidiaceae</taxon>
        <taxon>Mytilinidion</taxon>
    </lineage>
</organism>
<reference evidence="4" key="2">
    <citation type="submission" date="2020-04" db="EMBL/GenBank/DDBJ databases">
        <authorList>
            <consortium name="NCBI Genome Project"/>
        </authorList>
    </citation>
    <scope>NUCLEOTIDE SEQUENCE</scope>
    <source>
        <strain evidence="4">CBS 304.34</strain>
    </source>
</reference>
<name>A0A6A6Z6J6_9PEZI</name>
<dbReference type="InterPro" id="IPR000073">
    <property type="entry name" value="AB_hydrolase_1"/>
</dbReference>
<dbReference type="RefSeq" id="XP_033583685.1">
    <property type="nucleotide sequence ID" value="XM_033712902.1"/>
</dbReference>
<dbReference type="PANTHER" id="PTHR37017:SF11">
    <property type="entry name" value="ESTERASE_LIPASE_THIOESTERASE DOMAIN-CONTAINING PROTEIN"/>
    <property type="match status" value="1"/>
</dbReference>
<gene>
    <name evidence="2 4" type="ORF">BDZ99DRAFT_165</name>
</gene>
<dbReference type="AlphaFoldDB" id="A0A6A6Z6J6"/>
<evidence type="ECO:0000313" key="2">
    <source>
        <dbReference type="EMBL" id="KAF2816721.1"/>
    </source>
</evidence>
<dbReference type="Gene3D" id="3.40.50.1820">
    <property type="entry name" value="alpha/beta hydrolase"/>
    <property type="match status" value="1"/>
</dbReference>
<accession>A0A6A6Z6J6</accession>
<dbReference type="SUPFAM" id="SSF53474">
    <property type="entry name" value="alpha/beta-Hydrolases"/>
    <property type="match status" value="1"/>
</dbReference>
<dbReference type="InterPro" id="IPR052897">
    <property type="entry name" value="Sec-Metab_Biosynth_Hydrolase"/>
</dbReference>
<reference evidence="2 4" key="1">
    <citation type="journal article" date="2020" name="Stud. Mycol.">
        <title>101 Dothideomycetes genomes: a test case for predicting lifestyles and emergence of pathogens.</title>
        <authorList>
            <person name="Haridas S."/>
            <person name="Albert R."/>
            <person name="Binder M."/>
            <person name="Bloem J."/>
            <person name="Labutti K."/>
            <person name="Salamov A."/>
            <person name="Andreopoulos B."/>
            <person name="Baker S."/>
            <person name="Barry K."/>
            <person name="Bills G."/>
            <person name="Bluhm B."/>
            <person name="Cannon C."/>
            <person name="Castanera R."/>
            <person name="Culley D."/>
            <person name="Daum C."/>
            <person name="Ezra D."/>
            <person name="Gonzalez J."/>
            <person name="Henrissat B."/>
            <person name="Kuo A."/>
            <person name="Liang C."/>
            <person name="Lipzen A."/>
            <person name="Lutzoni F."/>
            <person name="Magnuson J."/>
            <person name="Mondo S."/>
            <person name="Nolan M."/>
            <person name="Ohm R."/>
            <person name="Pangilinan J."/>
            <person name="Park H.-J."/>
            <person name="Ramirez L."/>
            <person name="Alfaro M."/>
            <person name="Sun H."/>
            <person name="Tritt A."/>
            <person name="Yoshinaga Y."/>
            <person name="Zwiers L.-H."/>
            <person name="Turgeon B."/>
            <person name="Goodwin S."/>
            <person name="Spatafora J."/>
            <person name="Crous P."/>
            <person name="Grigoriev I."/>
        </authorList>
    </citation>
    <scope>NUCLEOTIDE SEQUENCE</scope>
    <source>
        <strain evidence="2 4">CBS 304.34</strain>
    </source>
</reference>
<keyword evidence="3" id="KW-1185">Reference proteome</keyword>
<reference evidence="4" key="3">
    <citation type="submission" date="2025-04" db="UniProtKB">
        <authorList>
            <consortium name="RefSeq"/>
        </authorList>
    </citation>
    <scope>IDENTIFICATION</scope>
    <source>
        <strain evidence="4">CBS 304.34</strain>
    </source>
</reference>
<dbReference type="InterPro" id="IPR029058">
    <property type="entry name" value="AB_hydrolase_fold"/>
</dbReference>
<dbReference type="EMBL" id="MU003692">
    <property type="protein sequence ID" value="KAF2816721.1"/>
    <property type="molecule type" value="Genomic_DNA"/>
</dbReference>
<sequence length="261" mass="28442">MAKPSILLIPGASGLPEFYDSVMDPVTAKGYTIRGLHMRSVGLKAGIAREGVPPSMYDDAALIAKEVEKLADEGKDVILIAHSYGGVPTTESTKGLSKEERREQGKSGGIVRLAYMTSLVPAVGIAAMSVLGDAPQDQKMDFRIDEQGWMHHNDVSKAAAICFQDIPKEEGEMWIRKFPPHSSVSFTNKLTHAGYKTIPVSYLLCEEDLCIPAQTQKAEIELIEKESGKNVDVTYLKAGHVPIVSKPQEVVNWILDVAGKH</sequence>
<evidence type="ECO:0000313" key="4">
    <source>
        <dbReference type="RefSeq" id="XP_033583685.1"/>
    </source>
</evidence>
<dbReference type="Pfam" id="PF12697">
    <property type="entry name" value="Abhydrolase_6"/>
    <property type="match status" value="1"/>
</dbReference>
<dbReference type="Proteomes" id="UP000504636">
    <property type="component" value="Unplaced"/>
</dbReference>
<dbReference type="OrthoDB" id="1263307at2759"/>
<feature type="domain" description="AB hydrolase-1" evidence="1">
    <location>
        <begin position="6"/>
        <end position="252"/>
    </location>
</feature>